<sequence length="226" mass="24424">MMRMFSGGAKVVPLSNYQDKMRFPILNEVEAYWEGLRSGRSMPARSDVDPRGLERALEFAFVLERVAPNVARFRLAGQHLTALMGMDVRGMPLSALFAPSGRELLGDQIENLFDTPQTIRLTLSGEGGLGKPALDAGMLLLPLHNEVGEVNRALGCLISEGQIGNAPRRFVIDNVQSKPIEVHRVSAPVQAAAGFAETAASFDAKGSNEKGPDAKRPALRLVSSND</sequence>
<dbReference type="Pfam" id="PF07310">
    <property type="entry name" value="PAS_5"/>
    <property type="match status" value="1"/>
</dbReference>
<evidence type="ECO:0000313" key="3">
    <source>
        <dbReference type="Proteomes" id="UP000202922"/>
    </source>
</evidence>
<gene>
    <name evidence="2" type="ORF">COL8621_01607</name>
</gene>
<dbReference type="EMBL" id="FXYE01000001">
    <property type="protein sequence ID" value="SMX35016.1"/>
    <property type="molecule type" value="Genomic_DNA"/>
</dbReference>
<dbReference type="RefSeq" id="WP_093966697.1">
    <property type="nucleotide sequence ID" value="NZ_FXYE01000001.1"/>
</dbReference>
<protein>
    <submittedName>
        <fullName evidence="2">PAS domain protein</fullName>
    </submittedName>
</protein>
<name>A0A238JZ83_9RHOB</name>
<dbReference type="Proteomes" id="UP000202922">
    <property type="component" value="Unassembled WGS sequence"/>
</dbReference>
<evidence type="ECO:0000256" key="1">
    <source>
        <dbReference type="SAM" id="MobiDB-lite"/>
    </source>
</evidence>
<keyword evidence="3" id="KW-1185">Reference proteome</keyword>
<dbReference type="InterPro" id="IPR009922">
    <property type="entry name" value="DUF1457"/>
</dbReference>
<reference evidence="3" key="1">
    <citation type="submission" date="2017-05" db="EMBL/GenBank/DDBJ databases">
        <authorList>
            <person name="Rodrigo-Torres L."/>
            <person name="Arahal R. D."/>
            <person name="Lucena T."/>
        </authorList>
    </citation>
    <scope>NUCLEOTIDE SEQUENCE [LARGE SCALE GENOMIC DNA]</scope>
    <source>
        <strain evidence="3">CECT 8621</strain>
    </source>
</reference>
<proteinExistence type="predicted"/>
<feature type="compositionally biased region" description="Basic and acidic residues" evidence="1">
    <location>
        <begin position="206"/>
        <end position="216"/>
    </location>
</feature>
<dbReference type="OrthoDB" id="8478628at2"/>
<dbReference type="AlphaFoldDB" id="A0A238JZ83"/>
<feature type="region of interest" description="Disordered" evidence="1">
    <location>
        <begin position="202"/>
        <end position="226"/>
    </location>
</feature>
<evidence type="ECO:0000313" key="2">
    <source>
        <dbReference type="EMBL" id="SMX35016.1"/>
    </source>
</evidence>
<organism evidence="2 3">
    <name type="scientific">Actibacterium lipolyticum</name>
    <dbReference type="NCBI Taxonomy" id="1524263"/>
    <lineage>
        <taxon>Bacteria</taxon>
        <taxon>Pseudomonadati</taxon>
        <taxon>Pseudomonadota</taxon>
        <taxon>Alphaproteobacteria</taxon>
        <taxon>Rhodobacterales</taxon>
        <taxon>Roseobacteraceae</taxon>
        <taxon>Actibacterium</taxon>
    </lineage>
</organism>
<accession>A0A238JZ83</accession>